<feature type="chain" id="PRO_5010347134" evidence="1">
    <location>
        <begin position="21"/>
        <end position="287"/>
    </location>
</feature>
<dbReference type="EMBL" id="FNSD01000001">
    <property type="protein sequence ID" value="SEB92755.1"/>
    <property type="molecule type" value="Genomic_DNA"/>
</dbReference>
<dbReference type="NCBIfam" id="NF012229">
    <property type="entry name" value="bla_class_B_core"/>
    <property type="match status" value="1"/>
</dbReference>
<sequence length="287" mass="31391">MRLKLIVATLILVATHALHAAIPADWTTPIAPFKISGNLYYVGSRDLAAYLVTTPKGNILINANLETSPAQIRHSVEQLGFQWADTKILLSSQAHYDHAAGAAEVIKETHATHMVMDGDVDVMQSGGATDYDTTLDHFPPSHVDRVLRDGEKVELGGTTVVAHKTAGHTKGTTTWTMQTHDGGVTRNVVIVGGWAWNPAVRLVTANGKTESYPGIERDFDHTFAAMRTYPCDIFLGAHGVYFNMLPKLERMKTEGEKVWIDPQGYKSALAEKEANFRKEVAAEKAGK</sequence>
<organism evidence="3 4">
    <name type="scientific">Terriglobus roseus</name>
    <dbReference type="NCBI Taxonomy" id="392734"/>
    <lineage>
        <taxon>Bacteria</taxon>
        <taxon>Pseudomonadati</taxon>
        <taxon>Acidobacteriota</taxon>
        <taxon>Terriglobia</taxon>
        <taxon>Terriglobales</taxon>
        <taxon>Acidobacteriaceae</taxon>
        <taxon>Terriglobus</taxon>
    </lineage>
</organism>
<dbReference type="Pfam" id="PF00753">
    <property type="entry name" value="Lactamase_B"/>
    <property type="match status" value="1"/>
</dbReference>
<dbReference type="AlphaFoldDB" id="A0A1H4ND01"/>
<evidence type="ECO:0000313" key="3">
    <source>
        <dbReference type="EMBL" id="SEB92755.1"/>
    </source>
</evidence>
<name>A0A1H4ND01_9BACT</name>
<dbReference type="InterPro" id="IPR001279">
    <property type="entry name" value="Metallo-B-lactamas"/>
</dbReference>
<accession>A0A1H4ND01</accession>
<feature type="signal peptide" evidence="1">
    <location>
        <begin position="1"/>
        <end position="20"/>
    </location>
</feature>
<dbReference type="InterPro" id="IPR036866">
    <property type="entry name" value="RibonucZ/Hydroxyglut_hydro"/>
</dbReference>
<dbReference type="Gene3D" id="3.60.15.10">
    <property type="entry name" value="Ribonuclease Z/Hydroxyacylglutathione hydrolase-like"/>
    <property type="match status" value="1"/>
</dbReference>
<keyword evidence="1" id="KW-0732">Signal</keyword>
<dbReference type="SUPFAM" id="SSF56281">
    <property type="entry name" value="Metallo-hydrolase/oxidoreductase"/>
    <property type="match status" value="1"/>
</dbReference>
<feature type="domain" description="Metallo-beta-lactamase" evidence="2">
    <location>
        <begin position="46"/>
        <end position="238"/>
    </location>
</feature>
<dbReference type="RefSeq" id="WP_074654006.1">
    <property type="nucleotide sequence ID" value="NZ_FNSD01000001.1"/>
</dbReference>
<protein>
    <submittedName>
        <fullName evidence="3">Metallo-beta-lactamase class B</fullName>
    </submittedName>
</protein>
<dbReference type="OrthoDB" id="9802248at2"/>
<gene>
    <name evidence="3" type="ORF">SAMN05443244_2204</name>
</gene>
<proteinExistence type="predicted"/>
<reference evidence="3 4" key="1">
    <citation type="submission" date="2016-10" db="EMBL/GenBank/DDBJ databases">
        <authorList>
            <person name="de Groot N.N."/>
        </authorList>
    </citation>
    <scope>NUCLEOTIDE SEQUENCE [LARGE SCALE GENOMIC DNA]</scope>
    <source>
        <strain evidence="3 4">AB35.6</strain>
    </source>
</reference>
<dbReference type="NCBIfam" id="NF033105">
    <property type="entry name" value="bla_subclass_B3"/>
    <property type="match status" value="1"/>
</dbReference>
<evidence type="ECO:0000313" key="4">
    <source>
        <dbReference type="Proteomes" id="UP000182409"/>
    </source>
</evidence>
<evidence type="ECO:0000259" key="2">
    <source>
        <dbReference type="SMART" id="SM00849"/>
    </source>
</evidence>
<dbReference type="SMART" id="SM00849">
    <property type="entry name" value="Lactamase_B"/>
    <property type="match status" value="1"/>
</dbReference>
<dbReference type="Proteomes" id="UP000182409">
    <property type="component" value="Unassembled WGS sequence"/>
</dbReference>
<evidence type="ECO:0000256" key="1">
    <source>
        <dbReference type="SAM" id="SignalP"/>
    </source>
</evidence>